<evidence type="ECO:0000313" key="2">
    <source>
        <dbReference type="Proteomes" id="UP001228113"/>
    </source>
</evidence>
<sequence>MAVKIAPQTAATSRVLAGPLQELAQGSLEVAESLRMLAEIRDIPLHLVKETDEVEKRLDSAFMLLPSLLSLIADGVEARVQPAFYALRTMEAQAGPAPVNMPSRV</sequence>
<protein>
    <submittedName>
        <fullName evidence="1">Uncharacterized protein</fullName>
    </submittedName>
</protein>
<keyword evidence="2" id="KW-1185">Reference proteome</keyword>
<dbReference type="AlphaFoldDB" id="A0AA48H5M3"/>
<organism evidence="1 2">
    <name type="scientific">Mesoterricola sediminis</name>
    <dbReference type="NCBI Taxonomy" id="2927980"/>
    <lineage>
        <taxon>Bacteria</taxon>
        <taxon>Pseudomonadati</taxon>
        <taxon>Acidobacteriota</taxon>
        <taxon>Holophagae</taxon>
        <taxon>Holophagales</taxon>
        <taxon>Holophagaceae</taxon>
        <taxon>Mesoterricola</taxon>
    </lineage>
</organism>
<reference evidence="1" key="1">
    <citation type="journal article" date="2023" name="Int. J. Syst. Evol. Microbiol.">
        <title>Mesoterricola silvestris gen. nov., sp. nov., Mesoterricola sediminis sp. nov., Geothrix oryzae sp. nov., Geothrix edaphica sp. nov., Geothrix rubra sp. nov., and Geothrix limicola sp. nov., six novel members of Acidobacteriota isolated from soils.</title>
        <authorList>
            <person name="Itoh H."/>
            <person name="Sugisawa Y."/>
            <person name="Mise K."/>
            <person name="Xu Z."/>
            <person name="Kuniyasu M."/>
            <person name="Ushijima N."/>
            <person name="Kawano K."/>
            <person name="Kobayashi E."/>
            <person name="Shiratori Y."/>
            <person name="Masuda Y."/>
            <person name="Senoo K."/>
        </authorList>
    </citation>
    <scope>NUCLEOTIDE SEQUENCE</scope>
    <source>
        <strain evidence="1">W786</strain>
    </source>
</reference>
<dbReference type="Proteomes" id="UP001228113">
    <property type="component" value="Chromosome"/>
</dbReference>
<proteinExistence type="predicted"/>
<evidence type="ECO:0000313" key="1">
    <source>
        <dbReference type="EMBL" id="BDU76408.1"/>
    </source>
</evidence>
<accession>A0AA48H5M3</accession>
<gene>
    <name evidence="1" type="ORF">METESE_13660</name>
</gene>
<dbReference type="KEGG" id="msea:METESE_13660"/>
<dbReference type="RefSeq" id="WP_316411386.1">
    <property type="nucleotide sequence ID" value="NZ_AP027081.1"/>
</dbReference>
<dbReference type="EMBL" id="AP027081">
    <property type="protein sequence ID" value="BDU76408.1"/>
    <property type="molecule type" value="Genomic_DNA"/>
</dbReference>
<name>A0AA48H5M3_9BACT</name>